<feature type="transmembrane region" description="Helical" evidence="2">
    <location>
        <begin position="246"/>
        <end position="267"/>
    </location>
</feature>
<feature type="transmembrane region" description="Helical" evidence="2">
    <location>
        <begin position="119"/>
        <end position="139"/>
    </location>
</feature>
<proteinExistence type="predicted"/>
<evidence type="ECO:0000256" key="1">
    <source>
        <dbReference type="ARBA" id="ARBA00022801"/>
    </source>
</evidence>
<dbReference type="Gene3D" id="3.60.40.10">
    <property type="entry name" value="PPM-type phosphatase domain"/>
    <property type="match status" value="1"/>
</dbReference>
<dbReference type="Pfam" id="PF07228">
    <property type="entry name" value="SpoIIE"/>
    <property type="match status" value="1"/>
</dbReference>
<gene>
    <name evidence="4" type="ORF">NE579_02380</name>
</gene>
<name>A0AAW5JKI0_9FIRM</name>
<feature type="transmembrane region" description="Helical" evidence="2">
    <location>
        <begin position="274"/>
        <end position="292"/>
    </location>
</feature>
<comment type="caution">
    <text evidence="4">The sequence shown here is derived from an EMBL/GenBank/DDBJ whole genome shotgun (WGS) entry which is preliminary data.</text>
</comment>
<dbReference type="InterPro" id="IPR045768">
    <property type="entry name" value="SpoIIE_N"/>
</dbReference>
<dbReference type="InterPro" id="IPR052016">
    <property type="entry name" value="Bact_Sigma-Reg"/>
</dbReference>
<reference evidence="4" key="1">
    <citation type="submission" date="2022-06" db="EMBL/GenBank/DDBJ databases">
        <title>Isolation of gut microbiota from human fecal samples.</title>
        <authorList>
            <person name="Pamer E.G."/>
            <person name="Barat B."/>
            <person name="Waligurski E."/>
            <person name="Medina S."/>
            <person name="Paddock L."/>
            <person name="Mostad J."/>
        </authorList>
    </citation>
    <scope>NUCLEOTIDE SEQUENCE</scope>
    <source>
        <strain evidence="4">DFI.9.91</strain>
    </source>
</reference>
<feature type="transmembrane region" description="Helical" evidence="2">
    <location>
        <begin position="186"/>
        <end position="206"/>
    </location>
</feature>
<sequence>MAANGGLKMKAARAREDLARTGRLVLRAPALVRGAECAIRFLLGAMLAGAEIFGGWAPFGLALVGCSGSGLDGFCALVGAAFGYLSFLGLTAGLRYVAAAILIFSVSFAFYDIRLYKRVWFMPLVSSLLNGATGFVYLADSRWDAPQVIFFGTELLLTGAACYFYRVAFSPWTGRREEGSLSSRQVISLMILAGTVLISLAQFTILGDLISLGRIAAALGVMVIASQGGLEIGAAAGVAAGLCMDIAVGAPGACTVSFGLSGLVTGMFCRQGRLLAAVAYILTNAVTVLWSWEAGLRLALLYEVFAASVLFLLLPDKLTRRVGALLTREGSSDTADRAMAYVRSKLLETSGAFQELYATLRSSFRRPGPNDGNTAAIFDRAAGRVCRRCALRDACWQRDYVSTFNALNDALPAMVDRGRGQASDFPLHFTSRCLHFPQFLSAANEELTALLARRQYQARLQESRGAVCRQYAELAHVLGSAAAELSAELVPDPAREKKLRGHLTALGLEGNASVYYDEAGHLRAELEGPDLSALTEPKERKALSALLGLPLREPEYTGGGALDKVVFTQAEPLMAVAGVAARQKDGETVSGDAGAWFRTDAGLLYILLCDGMGSGPEASWESSTAIRLLERFLKAGVEAEAALRTLNSALALRGEEEGGFTTVDLLQIDLFTGQSALYKFGAAPTYVRKGDTVSKLSGSALPAGLVDGDGVSPDVTRLDLEAGDTVVLVSDGVTGGRPDLWLRETVSAFGGESPKDLARSLIDAQEAPGSDDRTALVVRLERRKL</sequence>
<evidence type="ECO:0000313" key="5">
    <source>
        <dbReference type="Proteomes" id="UP001204562"/>
    </source>
</evidence>
<feature type="transmembrane region" description="Helical" evidence="2">
    <location>
        <begin position="298"/>
        <end position="314"/>
    </location>
</feature>
<dbReference type="Pfam" id="PF19732">
    <property type="entry name" value="SpoIIE_N"/>
    <property type="match status" value="1"/>
</dbReference>
<keyword evidence="1" id="KW-0378">Hydrolase</keyword>
<evidence type="ECO:0000259" key="3">
    <source>
        <dbReference type="SMART" id="SM00331"/>
    </source>
</evidence>
<organism evidence="4 5">
    <name type="scientific">Intestinimonas massiliensis</name>
    <name type="common">ex Afouda et al. 2020</name>
    <dbReference type="NCBI Taxonomy" id="1673721"/>
    <lineage>
        <taxon>Bacteria</taxon>
        <taxon>Bacillati</taxon>
        <taxon>Bacillota</taxon>
        <taxon>Clostridia</taxon>
        <taxon>Eubacteriales</taxon>
        <taxon>Intestinimonas</taxon>
    </lineage>
</organism>
<dbReference type="InterPro" id="IPR036457">
    <property type="entry name" value="PPM-type-like_dom_sf"/>
</dbReference>
<dbReference type="PANTHER" id="PTHR43156:SF2">
    <property type="entry name" value="STAGE II SPORULATION PROTEIN E"/>
    <property type="match status" value="1"/>
</dbReference>
<keyword evidence="2" id="KW-1133">Transmembrane helix</keyword>
<keyword evidence="2" id="KW-0812">Transmembrane</keyword>
<feature type="transmembrane region" description="Helical" evidence="2">
    <location>
        <begin position="37"/>
        <end position="56"/>
    </location>
</feature>
<feature type="domain" description="PPM-type phosphatase" evidence="3">
    <location>
        <begin position="574"/>
        <end position="780"/>
    </location>
</feature>
<keyword evidence="2" id="KW-0472">Membrane</keyword>
<evidence type="ECO:0000313" key="4">
    <source>
        <dbReference type="EMBL" id="MCQ4769312.1"/>
    </source>
</evidence>
<feature type="transmembrane region" description="Helical" evidence="2">
    <location>
        <begin position="94"/>
        <end position="113"/>
    </location>
</feature>
<feature type="transmembrane region" description="Helical" evidence="2">
    <location>
        <begin position="148"/>
        <end position="166"/>
    </location>
</feature>
<dbReference type="InterPro" id="IPR001932">
    <property type="entry name" value="PPM-type_phosphatase-like_dom"/>
</dbReference>
<dbReference type="GO" id="GO:0016791">
    <property type="term" value="F:phosphatase activity"/>
    <property type="evidence" value="ECO:0007669"/>
    <property type="project" value="TreeGrafter"/>
</dbReference>
<dbReference type="SUPFAM" id="SSF81606">
    <property type="entry name" value="PP2C-like"/>
    <property type="match status" value="1"/>
</dbReference>
<feature type="transmembrane region" description="Helical" evidence="2">
    <location>
        <begin position="218"/>
        <end position="240"/>
    </location>
</feature>
<accession>A0AAW5JKI0</accession>
<dbReference type="AlphaFoldDB" id="A0AAW5JKI0"/>
<dbReference type="Proteomes" id="UP001204562">
    <property type="component" value="Unassembled WGS sequence"/>
</dbReference>
<dbReference type="EMBL" id="JANFYS010000002">
    <property type="protein sequence ID" value="MCQ4769312.1"/>
    <property type="molecule type" value="Genomic_DNA"/>
</dbReference>
<dbReference type="RefSeq" id="WP_256303117.1">
    <property type="nucleotide sequence ID" value="NZ_JANFYS010000002.1"/>
</dbReference>
<dbReference type="PANTHER" id="PTHR43156">
    <property type="entry name" value="STAGE II SPORULATION PROTEIN E-RELATED"/>
    <property type="match status" value="1"/>
</dbReference>
<protein>
    <submittedName>
        <fullName evidence="4">SpoIIE family protein phosphatase</fullName>
    </submittedName>
</protein>
<evidence type="ECO:0000256" key="2">
    <source>
        <dbReference type="SAM" id="Phobius"/>
    </source>
</evidence>
<dbReference type="SMART" id="SM00331">
    <property type="entry name" value="PP2C_SIG"/>
    <property type="match status" value="1"/>
</dbReference>